<dbReference type="FunFam" id="3.40.50.2300:FF:000002">
    <property type="entry name" value="DNA-binding response regulator PhoP"/>
    <property type="match status" value="1"/>
</dbReference>
<keyword evidence="4 7" id="KW-0238">DNA-binding</keyword>
<dbReference type="Proteomes" id="UP000570517">
    <property type="component" value="Unassembled WGS sequence"/>
</dbReference>
<proteinExistence type="predicted"/>
<dbReference type="InterPro" id="IPR036388">
    <property type="entry name" value="WH-like_DNA-bd_sf"/>
</dbReference>
<evidence type="ECO:0000259" key="8">
    <source>
        <dbReference type="PROSITE" id="PS50110"/>
    </source>
</evidence>
<dbReference type="Pfam" id="PF00486">
    <property type="entry name" value="Trans_reg_C"/>
    <property type="match status" value="1"/>
</dbReference>
<dbReference type="RefSeq" id="WP_178362356.1">
    <property type="nucleotide sequence ID" value="NZ_JABFYL010000050.1"/>
</dbReference>
<feature type="domain" description="OmpR/PhoB-type" evidence="9">
    <location>
        <begin position="125"/>
        <end position="219"/>
    </location>
</feature>
<evidence type="ECO:0000313" key="10">
    <source>
        <dbReference type="EMBL" id="NVN54202.1"/>
    </source>
</evidence>
<dbReference type="InterPro" id="IPR011006">
    <property type="entry name" value="CheY-like_superfamily"/>
</dbReference>
<feature type="modified residue" description="4-aspartylphosphate" evidence="6">
    <location>
        <position position="52"/>
    </location>
</feature>
<evidence type="ECO:0000256" key="6">
    <source>
        <dbReference type="PROSITE-ProRule" id="PRU00169"/>
    </source>
</evidence>
<dbReference type="Pfam" id="PF00072">
    <property type="entry name" value="Response_reg"/>
    <property type="match status" value="1"/>
</dbReference>
<keyword evidence="11" id="KW-1185">Reference proteome</keyword>
<name>A0A850PU71_9MYCO</name>
<evidence type="ECO:0000256" key="4">
    <source>
        <dbReference type="ARBA" id="ARBA00023125"/>
    </source>
</evidence>
<reference evidence="10 11" key="1">
    <citation type="submission" date="2020-05" db="EMBL/GenBank/DDBJ databases">
        <title>Draft genome sequence of Mycobacterium hippocampi DL, isolated from European seabass, Dicentrarchus labrax, reared in fish farms.</title>
        <authorList>
            <person name="Stathopoulou P."/>
            <person name="Asimakis E."/>
            <person name="Tzokas K."/>
            <person name="Batargias C."/>
            <person name="Tsiamis G."/>
        </authorList>
    </citation>
    <scope>NUCLEOTIDE SEQUENCE [LARGE SCALE GENOMIC DNA]</scope>
    <source>
        <strain evidence="10 11">DL</strain>
    </source>
</reference>
<dbReference type="PROSITE" id="PS50110">
    <property type="entry name" value="RESPONSE_REGULATORY"/>
    <property type="match status" value="1"/>
</dbReference>
<dbReference type="InterPro" id="IPR001867">
    <property type="entry name" value="OmpR/PhoB-type_DNA-bd"/>
</dbReference>
<gene>
    <name evidence="10" type="ORF">HLY00_3299</name>
</gene>
<evidence type="ECO:0000256" key="2">
    <source>
        <dbReference type="ARBA" id="ARBA00023012"/>
    </source>
</evidence>
<dbReference type="SMART" id="SM00862">
    <property type="entry name" value="Trans_reg_C"/>
    <property type="match status" value="1"/>
</dbReference>
<dbReference type="GO" id="GO:0032993">
    <property type="term" value="C:protein-DNA complex"/>
    <property type="evidence" value="ECO:0007669"/>
    <property type="project" value="TreeGrafter"/>
</dbReference>
<evidence type="ECO:0000256" key="5">
    <source>
        <dbReference type="ARBA" id="ARBA00023163"/>
    </source>
</evidence>
<organism evidence="10 11">
    <name type="scientific">Mycolicibacterium hippocampi</name>
    <dbReference type="NCBI Taxonomy" id="659824"/>
    <lineage>
        <taxon>Bacteria</taxon>
        <taxon>Bacillati</taxon>
        <taxon>Actinomycetota</taxon>
        <taxon>Actinomycetes</taxon>
        <taxon>Mycobacteriales</taxon>
        <taxon>Mycobacteriaceae</taxon>
        <taxon>Mycolicibacterium</taxon>
    </lineage>
</organism>
<dbReference type="GO" id="GO:0000156">
    <property type="term" value="F:phosphorelay response regulator activity"/>
    <property type="evidence" value="ECO:0007669"/>
    <property type="project" value="TreeGrafter"/>
</dbReference>
<dbReference type="PANTHER" id="PTHR48111:SF38">
    <property type="entry name" value="TWO-COMPONENT RESPONSE REGULATOR"/>
    <property type="match status" value="1"/>
</dbReference>
<dbReference type="SMART" id="SM00448">
    <property type="entry name" value="REC"/>
    <property type="match status" value="1"/>
</dbReference>
<dbReference type="Gene3D" id="1.10.10.10">
    <property type="entry name" value="Winged helix-like DNA-binding domain superfamily/Winged helix DNA-binding domain"/>
    <property type="match status" value="1"/>
</dbReference>
<dbReference type="EMBL" id="JABFYL010000050">
    <property type="protein sequence ID" value="NVN54202.1"/>
    <property type="molecule type" value="Genomic_DNA"/>
</dbReference>
<evidence type="ECO:0000313" key="11">
    <source>
        <dbReference type="Proteomes" id="UP000570517"/>
    </source>
</evidence>
<keyword evidence="2" id="KW-0902">Two-component regulatory system</keyword>
<evidence type="ECO:0000256" key="7">
    <source>
        <dbReference type="PROSITE-ProRule" id="PRU01091"/>
    </source>
</evidence>
<dbReference type="CDD" id="cd00383">
    <property type="entry name" value="trans_reg_C"/>
    <property type="match status" value="1"/>
</dbReference>
<keyword evidence="5" id="KW-0804">Transcription</keyword>
<dbReference type="InterPro" id="IPR039420">
    <property type="entry name" value="WalR-like"/>
</dbReference>
<evidence type="ECO:0000256" key="1">
    <source>
        <dbReference type="ARBA" id="ARBA00022553"/>
    </source>
</evidence>
<keyword evidence="1 6" id="KW-0597">Phosphoprotein</keyword>
<accession>A0A850PU71</accession>
<comment type="caution">
    <text evidence="10">The sequence shown here is derived from an EMBL/GenBank/DDBJ whole genome shotgun (WGS) entry which is preliminary data.</text>
</comment>
<dbReference type="PROSITE" id="PS51755">
    <property type="entry name" value="OMPR_PHOB"/>
    <property type="match status" value="1"/>
</dbReference>
<feature type="domain" description="Response regulatory" evidence="8">
    <location>
        <begin position="3"/>
        <end position="117"/>
    </location>
</feature>
<dbReference type="GO" id="GO:0000976">
    <property type="term" value="F:transcription cis-regulatory region binding"/>
    <property type="evidence" value="ECO:0007669"/>
    <property type="project" value="TreeGrafter"/>
</dbReference>
<dbReference type="GO" id="GO:0005829">
    <property type="term" value="C:cytosol"/>
    <property type="evidence" value="ECO:0007669"/>
    <property type="project" value="TreeGrafter"/>
</dbReference>
<feature type="DNA-binding region" description="OmpR/PhoB-type" evidence="7">
    <location>
        <begin position="125"/>
        <end position="219"/>
    </location>
</feature>
<keyword evidence="3" id="KW-0805">Transcription regulation</keyword>
<dbReference type="AlphaFoldDB" id="A0A850PU71"/>
<dbReference type="FunFam" id="1.10.10.10:FF:000005">
    <property type="entry name" value="Two-component system response regulator"/>
    <property type="match status" value="1"/>
</dbReference>
<dbReference type="Gene3D" id="3.40.50.2300">
    <property type="match status" value="1"/>
</dbReference>
<dbReference type="GO" id="GO:0006355">
    <property type="term" value="P:regulation of DNA-templated transcription"/>
    <property type="evidence" value="ECO:0007669"/>
    <property type="project" value="InterPro"/>
</dbReference>
<protein>
    <submittedName>
        <fullName evidence="10">Two-component transcriptional response regulator, OmpR family</fullName>
    </submittedName>
</protein>
<dbReference type="SUPFAM" id="SSF52172">
    <property type="entry name" value="CheY-like"/>
    <property type="match status" value="1"/>
</dbReference>
<sequence>MAAILIAEDEPRISAFIRKGLSANGYTVTVVSDGPSAYEYARTGDFDLMVLDIGLPKMDGFAVLERLRAEGSSLPVIVLTARTSVADTVATLEGGADDYMPKPFRFEELLARVRLRLATERGGELTVLSHGGLRLDLRTRQALVDNRTVDLSAREFALAETFLRHPGQVLSREQLLSQVWGYDYDPGSNVVDVYVRYLRRKLGADRFVTLRGMGYRLEAV</sequence>
<evidence type="ECO:0000259" key="9">
    <source>
        <dbReference type="PROSITE" id="PS51755"/>
    </source>
</evidence>
<dbReference type="Gene3D" id="6.10.250.690">
    <property type="match status" value="1"/>
</dbReference>
<dbReference type="InterPro" id="IPR001789">
    <property type="entry name" value="Sig_transdc_resp-reg_receiver"/>
</dbReference>
<dbReference type="PANTHER" id="PTHR48111">
    <property type="entry name" value="REGULATOR OF RPOS"/>
    <property type="match status" value="1"/>
</dbReference>
<evidence type="ECO:0000256" key="3">
    <source>
        <dbReference type="ARBA" id="ARBA00023015"/>
    </source>
</evidence>